<dbReference type="PANTHER" id="PTHR37305">
    <property type="entry name" value="INTEGRAL MEMBRANE PROTEIN-RELATED"/>
    <property type="match status" value="1"/>
</dbReference>
<organism evidence="2 3">
    <name type="scientific">Candidatus Aquicultor primus</name>
    <dbReference type="NCBI Taxonomy" id="1797195"/>
    <lineage>
        <taxon>Bacteria</taxon>
        <taxon>Bacillati</taxon>
        <taxon>Actinomycetota</taxon>
        <taxon>Candidatus Aquicultoria</taxon>
        <taxon>Candidatus Aquicultorales</taxon>
        <taxon>Candidatus Aquicultoraceae</taxon>
        <taxon>Candidatus Aquicultor</taxon>
    </lineage>
</organism>
<keyword evidence="1" id="KW-0472">Membrane</keyword>
<reference evidence="2 3" key="1">
    <citation type="journal article" date="2016" name="Nat. Commun.">
        <title>Thousands of microbial genomes shed light on interconnected biogeochemical processes in an aquifer system.</title>
        <authorList>
            <person name="Anantharaman K."/>
            <person name="Brown C.T."/>
            <person name="Hug L.A."/>
            <person name="Sharon I."/>
            <person name="Castelle C.J."/>
            <person name="Probst A.J."/>
            <person name="Thomas B.C."/>
            <person name="Singh A."/>
            <person name="Wilkins M.J."/>
            <person name="Karaoz U."/>
            <person name="Brodie E.L."/>
            <person name="Williams K.H."/>
            <person name="Hubbard S.S."/>
            <person name="Banfield J.F."/>
        </authorList>
    </citation>
    <scope>NUCLEOTIDE SEQUENCE [LARGE SCALE GENOMIC DNA]</scope>
</reference>
<dbReference type="EMBL" id="MELI01000024">
    <property type="protein sequence ID" value="OFW35082.1"/>
    <property type="molecule type" value="Genomic_DNA"/>
</dbReference>
<proteinExistence type="predicted"/>
<feature type="transmembrane region" description="Helical" evidence="1">
    <location>
        <begin position="190"/>
        <end position="216"/>
    </location>
</feature>
<evidence type="ECO:0000313" key="2">
    <source>
        <dbReference type="EMBL" id="OFW35082.1"/>
    </source>
</evidence>
<dbReference type="GO" id="GO:0005886">
    <property type="term" value="C:plasma membrane"/>
    <property type="evidence" value="ECO:0007669"/>
    <property type="project" value="UniProtKB-SubCell"/>
</dbReference>
<dbReference type="GO" id="GO:0140359">
    <property type="term" value="F:ABC-type transporter activity"/>
    <property type="evidence" value="ECO:0007669"/>
    <property type="project" value="InterPro"/>
</dbReference>
<feature type="transmembrane region" description="Helical" evidence="1">
    <location>
        <begin position="15"/>
        <end position="37"/>
    </location>
</feature>
<protein>
    <submittedName>
        <fullName evidence="2">ABC transporter permease</fullName>
    </submittedName>
</protein>
<dbReference type="PANTHER" id="PTHR37305:SF2">
    <property type="entry name" value="BACITRACIN TRANSPORT PERMEASE PROTEIN BCRB"/>
    <property type="match status" value="1"/>
</dbReference>
<feature type="transmembrane region" description="Helical" evidence="1">
    <location>
        <begin position="156"/>
        <end position="178"/>
    </location>
</feature>
<feature type="transmembrane region" description="Helical" evidence="1">
    <location>
        <begin position="122"/>
        <end position="144"/>
    </location>
</feature>
<dbReference type="Proteomes" id="UP000178086">
    <property type="component" value="Unassembled WGS sequence"/>
</dbReference>
<keyword evidence="1" id="KW-0812">Transmembrane</keyword>
<dbReference type="AlphaFoldDB" id="A0A1F2UQ48"/>
<gene>
    <name evidence="2" type="ORF">A2074_07520</name>
</gene>
<feature type="transmembrane region" description="Helical" evidence="1">
    <location>
        <begin position="57"/>
        <end position="81"/>
    </location>
</feature>
<evidence type="ECO:0000256" key="1">
    <source>
        <dbReference type="SAM" id="Phobius"/>
    </source>
</evidence>
<name>A0A1F2UQ48_9ACTN</name>
<keyword evidence="1" id="KW-1133">Transmembrane helix</keyword>
<dbReference type="Pfam" id="PF12679">
    <property type="entry name" value="ABC2_membrane_2"/>
    <property type="match status" value="1"/>
</dbReference>
<accession>A0A1F2UQ48</accession>
<evidence type="ECO:0000313" key="3">
    <source>
        <dbReference type="Proteomes" id="UP000178086"/>
    </source>
</evidence>
<sequence length="265" mass="29394">MNMLIHELRQNQKAAIIWTISLVAGAALYLSLFPAFATETETLRKLLEGFPPAFRKAFGVTLESFSTISGFYSMILSYVMLAGSIQAMNLGTSIVSKEERGKTAEFLLTKPVRRSQILTAKLLAAFVILLITNVVYLVAVPLLLNAIAGAIIDTKTFLLLSFTLFFVQLFFLGLGFLISATVSKIRSVLAVSLSTVFGFYIAGALDSIIGNTAIRYLTPFKYFDFAYIVKNSSYELQFVIIEVIVVISAIFTSYYIYVKRDIRST</sequence>
<comment type="caution">
    <text evidence="2">The sequence shown here is derived from an EMBL/GenBank/DDBJ whole genome shotgun (WGS) entry which is preliminary data.</text>
</comment>
<feature type="transmembrane region" description="Helical" evidence="1">
    <location>
        <begin position="236"/>
        <end position="257"/>
    </location>
</feature>